<dbReference type="EMBL" id="MSDW01000001">
    <property type="protein sequence ID" value="OKY78864.1"/>
    <property type="molecule type" value="Genomic_DNA"/>
</dbReference>
<dbReference type="GO" id="GO:0000287">
    <property type="term" value="F:magnesium ion binding"/>
    <property type="evidence" value="ECO:0007669"/>
    <property type="project" value="UniProtKB-UniRule"/>
</dbReference>
<dbReference type="Proteomes" id="UP000185744">
    <property type="component" value="Unassembled WGS sequence"/>
</dbReference>
<gene>
    <name evidence="7" type="primary">nfi</name>
    <name evidence="8" type="ORF">BTN85_1367</name>
</gene>
<keyword evidence="6 7" id="KW-0378">Hydrolase</keyword>
<evidence type="ECO:0000256" key="5">
    <source>
        <dbReference type="ARBA" id="ARBA00022759"/>
    </source>
</evidence>
<dbReference type="AlphaFoldDB" id="A0A1Q6DWW5"/>
<dbReference type="PANTHER" id="PTHR28511">
    <property type="entry name" value="ENDONUCLEASE V"/>
    <property type="match status" value="1"/>
</dbReference>
<keyword evidence="7" id="KW-0460">Magnesium</keyword>
<comment type="similarity">
    <text evidence="7">Belongs to the endonuclease V family.</text>
</comment>
<keyword evidence="7" id="KW-0479">Metal-binding</keyword>
<evidence type="ECO:0000256" key="2">
    <source>
        <dbReference type="ARBA" id="ARBA00004496"/>
    </source>
</evidence>
<dbReference type="GO" id="GO:0003727">
    <property type="term" value="F:single-stranded RNA binding"/>
    <property type="evidence" value="ECO:0007669"/>
    <property type="project" value="TreeGrafter"/>
</dbReference>
<comment type="caution">
    <text evidence="8">The sequence shown here is derived from an EMBL/GenBank/DDBJ whole genome shotgun (WGS) entry which is preliminary data.</text>
</comment>
<evidence type="ECO:0000256" key="6">
    <source>
        <dbReference type="ARBA" id="ARBA00022801"/>
    </source>
</evidence>
<dbReference type="Pfam" id="PF04493">
    <property type="entry name" value="Endonuclease_5"/>
    <property type="match status" value="1"/>
</dbReference>
<keyword evidence="4 7" id="KW-0540">Nuclease</keyword>
<comment type="catalytic activity">
    <reaction evidence="1 7">
        <text>Endonucleolytic cleavage at apurinic or apyrimidinic sites to products with a 5'-phosphate.</text>
        <dbReference type="EC" id="3.1.21.7"/>
    </reaction>
</comment>
<accession>A0A1Q6DWW5</accession>
<protein>
    <recommendedName>
        <fullName evidence="7">Endonuclease V</fullName>
        <ecNumber evidence="7">3.1.21.7</ecNumber>
    </recommendedName>
    <alternativeName>
        <fullName evidence="7">Deoxyinosine 3'endonuclease</fullName>
    </alternativeName>
    <alternativeName>
        <fullName evidence="7">Deoxyribonuclease V</fullName>
        <shortName evidence="7">DNase V</shortName>
    </alternativeName>
</protein>
<evidence type="ECO:0000256" key="3">
    <source>
        <dbReference type="ARBA" id="ARBA00022490"/>
    </source>
</evidence>
<dbReference type="PANTHER" id="PTHR28511:SF1">
    <property type="entry name" value="ENDONUCLEASE V"/>
    <property type="match status" value="1"/>
</dbReference>
<keyword evidence="7" id="KW-0234">DNA repair</keyword>
<name>A0A1Q6DWW5_METT1</name>
<dbReference type="GO" id="GO:0043737">
    <property type="term" value="F:deoxyribonuclease V activity"/>
    <property type="evidence" value="ECO:0007669"/>
    <property type="project" value="UniProtKB-UniRule"/>
</dbReference>
<evidence type="ECO:0000256" key="4">
    <source>
        <dbReference type="ARBA" id="ARBA00022722"/>
    </source>
</evidence>
<dbReference type="GO" id="GO:0016891">
    <property type="term" value="F:RNA endonuclease activity producing 5'-phosphomonoesters, hydrolytic mechanism"/>
    <property type="evidence" value="ECO:0007669"/>
    <property type="project" value="TreeGrafter"/>
</dbReference>
<dbReference type="EC" id="3.1.21.7" evidence="7"/>
<keyword evidence="7" id="KW-0227">DNA damage</keyword>
<evidence type="ECO:0000313" key="9">
    <source>
        <dbReference type="Proteomes" id="UP000185744"/>
    </source>
</evidence>
<keyword evidence="5 7" id="KW-0255">Endonuclease</keyword>
<sequence length="220" mass="24831">MIPTSIDKEDMREIQEEIKEKSIIEDKFEVNEINSVAGVDQAFIEEKKIISGSVVLNCDFSVIDKNYVTRDINFPYISGFLAFREGNSVLESIKKLKIDPDLVILDGSGILHPRKAGLATHIGLNLNKPTIGVIKNPFCGEKERNVKKVGEYSKVKIDKETVGYCFKSKSECNPIYISPGHKISKKTSLKISKYFIKNHKLPEPIRNADNYVNQVKSQII</sequence>
<reference evidence="8" key="1">
    <citation type="submission" date="2016-12" db="EMBL/GenBank/DDBJ databases">
        <title>Discovery of methanogenic haloarchaea.</title>
        <authorList>
            <person name="Sorokin D.Y."/>
            <person name="Makarova K.S."/>
            <person name="Abbas B."/>
            <person name="Ferrer M."/>
            <person name="Golyshin P.N."/>
        </authorList>
    </citation>
    <scope>NUCLEOTIDE SEQUENCE [LARGE SCALE GENOMIC DNA]</scope>
    <source>
        <strain evidence="8">HMET1</strain>
    </source>
</reference>
<keyword evidence="9" id="KW-1185">Reference proteome</keyword>
<evidence type="ECO:0000256" key="7">
    <source>
        <dbReference type="HAMAP-Rule" id="MF_00801"/>
    </source>
</evidence>
<dbReference type="STRING" id="1903181.BTN85_1367"/>
<comment type="subcellular location">
    <subcellularLocation>
        <location evidence="2 7">Cytoplasm</location>
    </subcellularLocation>
</comment>
<dbReference type="CDD" id="cd06559">
    <property type="entry name" value="Endonuclease_V"/>
    <property type="match status" value="1"/>
</dbReference>
<dbReference type="GO" id="GO:0005737">
    <property type="term" value="C:cytoplasm"/>
    <property type="evidence" value="ECO:0007669"/>
    <property type="project" value="UniProtKB-SubCell"/>
</dbReference>
<dbReference type="HAMAP" id="MF_00801">
    <property type="entry name" value="Endonuclease_5"/>
    <property type="match status" value="1"/>
</dbReference>
<dbReference type="InParanoid" id="A0A1Q6DWW5"/>
<evidence type="ECO:0000256" key="1">
    <source>
        <dbReference type="ARBA" id="ARBA00001835"/>
    </source>
</evidence>
<organism evidence="8 9">
    <name type="scientific">Methanohalarchaeum thermophilum</name>
    <dbReference type="NCBI Taxonomy" id="1903181"/>
    <lineage>
        <taxon>Archaea</taxon>
        <taxon>Methanobacteriati</taxon>
        <taxon>Methanobacteriota</taxon>
        <taxon>Methanonatronarchaeia</taxon>
        <taxon>Methanonatronarchaeales</taxon>
        <taxon>Methanonatronarchaeaceae</taxon>
        <taxon>Candidatus Methanohalarchaeum</taxon>
    </lineage>
</organism>
<dbReference type="GO" id="GO:0006281">
    <property type="term" value="P:DNA repair"/>
    <property type="evidence" value="ECO:0007669"/>
    <property type="project" value="UniProtKB-UniRule"/>
</dbReference>
<keyword evidence="3 7" id="KW-0963">Cytoplasm</keyword>
<comment type="cofactor">
    <cofactor evidence="7">
        <name>Mg(2+)</name>
        <dbReference type="ChEBI" id="CHEBI:18420"/>
    </cofactor>
</comment>
<feature type="binding site" evidence="7">
    <location>
        <position position="106"/>
    </location>
    <ligand>
        <name>Mg(2+)</name>
        <dbReference type="ChEBI" id="CHEBI:18420"/>
    </ligand>
</feature>
<feature type="site" description="Interaction with target DNA" evidence="7">
    <location>
        <position position="76"/>
    </location>
</feature>
<evidence type="ECO:0000313" key="8">
    <source>
        <dbReference type="EMBL" id="OKY78864.1"/>
    </source>
</evidence>
<dbReference type="Gene3D" id="3.30.2170.10">
    <property type="entry name" value="archaeoglobus fulgidus dsm 4304 superfamily"/>
    <property type="match status" value="1"/>
</dbReference>
<comment type="function">
    <text evidence="7">DNA repair enzyme involved in the repair of deaminated bases. Selectively cleaves double-stranded DNA at the second phosphodiester bond 3' to a deoxyinosine leaving behind the intact lesion on the nicked DNA.</text>
</comment>
<proteinExistence type="inferred from homology"/>
<feature type="binding site" evidence="7">
    <location>
        <position position="40"/>
    </location>
    <ligand>
        <name>Mg(2+)</name>
        <dbReference type="ChEBI" id="CHEBI:18420"/>
    </ligand>
</feature>
<dbReference type="InterPro" id="IPR007581">
    <property type="entry name" value="Endonuclease-V"/>
</dbReference>